<dbReference type="InterPro" id="IPR027354">
    <property type="entry name" value="YcgL_dom"/>
</dbReference>
<name>A0A3B1BVT3_9ZZZZ</name>
<organism evidence="2">
    <name type="scientific">hydrothermal vent metagenome</name>
    <dbReference type="NCBI Taxonomy" id="652676"/>
    <lineage>
        <taxon>unclassified sequences</taxon>
        <taxon>metagenomes</taxon>
        <taxon>ecological metagenomes</taxon>
    </lineage>
</organism>
<proteinExistence type="inferred from homology"/>
<dbReference type="HAMAP" id="MF_01866">
    <property type="entry name" value="UPF0745"/>
    <property type="match status" value="1"/>
</dbReference>
<reference evidence="2" key="1">
    <citation type="submission" date="2018-06" db="EMBL/GenBank/DDBJ databases">
        <authorList>
            <person name="Zhirakovskaya E."/>
        </authorList>
    </citation>
    <scope>NUCLEOTIDE SEQUENCE</scope>
</reference>
<gene>
    <name evidence="2" type="ORF">MNBD_GAMMA26-108</name>
</gene>
<dbReference type="Gene3D" id="3.10.510.20">
    <property type="entry name" value="YcgL domain"/>
    <property type="match status" value="1"/>
</dbReference>
<dbReference type="SUPFAM" id="SSF160191">
    <property type="entry name" value="YcgL-like"/>
    <property type="match status" value="1"/>
</dbReference>
<feature type="domain" description="YcgL" evidence="1">
    <location>
        <begin position="9"/>
        <end position="93"/>
    </location>
</feature>
<evidence type="ECO:0000259" key="1">
    <source>
        <dbReference type="PROSITE" id="PS51648"/>
    </source>
</evidence>
<sequence>MTESDNNPISSWIYRSSRKEEMFLYLRQEDGFDVVPESLLDRFGQASLVMELELHSQRTLAREDVNKVVANLLEHGFHLQMPPDINPYLYEGG</sequence>
<dbReference type="PROSITE" id="PS51648">
    <property type="entry name" value="YCGL"/>
    <property type="match status" value="1"/>
</dbReference>
<protein>
    <recommendedName>
        <fullName evidence="1">YcgL domain-containing protein</fullName>
    </recommendedName>
</protein>
<dbReference type="PANTHER" id="PTHR38109">
    <property type="entry name" value="PROTEIN YCGL"/>
    <property type="match status" value="1"/>
</dbReference>
<dbReference type="AlphaFoldDB" id="A0A3B1BVT3"/>
<dbReference type="InterPro" id="IPR038068">
    <property type="entry name" value="YcgL-like_sf"/>
</dbReference>
<evidence type="ECO:0000313" key="2">
    <source>
        <dbReference type="EMBL" id="VAX10505.1"/>
    </source>
</evidence>
<accession>A0A3B1BVT3</accession>
<dbReference type="EMBL" id="UOFX01000072">
    <property type="protein sequence ID" value="VAX10505.1"/>
    <property type="molecule type" value="Genomic_DNA"/>
</dbReference>
<dbReference type="Pfam" id="PF05166">
    <property type="entry name" value="YcgL"/>
    <property type="match status" value="1"/>
</dbReference>
<dbReference type="PANTHER" id="PTHR38109:SF1">
    <property type="entry name" value="PROTEIN YCGL"/>
    <property type="match status" value="1"/>
</dbReference>